<reference evidence="1 2" key="1">
    <citation type="journal article" date="2021" name="Elife">
        <title>Chloroplast acquisition without the gene transfer in kleptoplastic sea slugs, Plakobranchus ocellatus.</title>
        <authorList>
            <person name="Maeda T."/>
            <person name="Takahashi S."/>
            <person name="Yoshida T."/>
            <person name="Shimamura S."/>
            <person name="Takaki Y."/>
            <person name="Nagai Y."/>
            <person name="Toyoda A."/>
            <person name="Suzuki Y."/>
            <person name="Arimoto A."/>
            <person name="Ishii H."/>
            <person name="Satoh N."/>
            <person name="Nishiyama T."/>
            <person name="Hasebe M."/>
            <person name="Maruyama T."/>
            <person name="Minagawa J."/>
            <person name="Obokata J."/>
            <person name="Shigenobu S."/>
        </authorList>
    </citation>
    <scope>NUCLEOTIDE SEQUENCE [LARGE SCALE GENOMIC DNA]</scope>
</reference>
<evidence type="ECO:0000313" key="1">
    <source>
        <dbReference type="EMBL" id="GFR61952.1"/>
    </source>
</evidence>
<protein>
    <submittedName>
        <fullName evidence="1">Uncharacterized protein</fullName>
    </submittedName>
</protein>
<organism evidence="1 2">
    <name type="scientific">Elysia marginata</name>
    <dbReference type="NCBI Taxonomy" id="1093978"/>
    <lineage>
        <taxon>Eukaryota</taxon>
        <taxon>Metazoa</taxon>
        <taxon>Spiralia</taxon>
        <taxon>Lophotrochozoa</taxon>
        <taxon>Mollusca</taxon>
        <taxon>Gastropoda</taxon>
        <taxon>Heterobranchia</taxon>
        <taxon>Euthyneura</taxon>
        <taxon>Panpulmonata</taxon>
        <taxon>Sacoglossa</taxon>
        <taxon>Placobranchoidea</taxon>
        <taxon>Plakobranchidae</taxon>
        <taxon>Elysia</taxon>
    </lineage>
</organism>
<proteinExistence type="predicted"/>
<gene>
    <name evidence="1" type="ORF">ElyMa_003571200</name>
</gene>
<dbReference type="EMBL" id="BMAT01007312">
    <property type="protein sequence ID" value="GFR61952.1"/>
    <property type="molecule type" value="Genomic_DNA"/>
</dbReference>
<accession>A0AAV4EMK8</accession>
<comment type="caution">
    <text evidence="1">The sequence shown here is derived from an EMBL/GenBank/DDBJ whole genome shotgun (WGS) entry which is preliminary data.</text>
</comment>
<name>A0AAV4EMK8_9GAST</name>
<evidence type="ECO:0000313" key="2">
    <source>
        <dbReference type="Proteomes" id="UP000762676"/>
    </source>
</evidence>
<dbReference type="Proteomes" id="UP000762676">
    <property type="component" value="Unassembled WGS sequence"/>
</dbReference>
<keyword evidence="2" id="KW-1185">Reference proteome</keyword>
<dbReference type="AlphaFoldDB" id="A0AAV4EMK8"/>
<sequence length="111" mass="11924">MTNAPGLTPHLVRFPMTSLLPDCYCSAVALLPCDDRRREPRGGERCPLGSGSVCVCVLPFPGRPPVPLTRRQGLPGSLHVLTATRVPSLTGRCLVEDDGDDESLMEEASTH</sequence>